<feature type="domain" description="Response regulatory" evidence="2">
    <location>
        <begin position="1"/>
        <end position="99"/>
    </location>
</feature>
<gene>
    <name evidence="3" type="ORF">S01H4_48603</name>
</gene>
<feature type="non-terminal residue" evidence="3">
    <location>
        <position position="1"/>
    </location>
</feature>
<dbReference type="AlphaFoldDB" id="X1CI10"/>
<evidence type="ECO:0000259" key="2">
    <source>
        <dbReference type="PROSITE" id="PS50110"/>
    </source>
</evidence>
<dbReference type="Gene3D" id="3.40.50.2300">
    <property type="match status" value="1"/>
</dbReference>
<proteinExistence type="predicted"/>
<keyword evidence="1" id="KW-0597">Phosphoprotein</keyword>
<dbReference type="PROSITE" id="PS50110">
    <property type="entry name" value="RESPONSE_REGULATORY"/>
    <property type="match status" value="1"/>
</dbReference>
<dbReference type="Pfam" id="PF00072">
    <property type="entry name" value="Response_reg"/>
    <property type="match status" value="1"/>
</dbReference>
<dbReference type="InterPro" id="IPR011006">
    <property type="entry name" value="CheY-like_superfamily"/>
</dbReference>
<name>X1CI10_9ZZZZ</name>
<dbReference type="GO" id="GO:0000160">
    <property type="term" value="P:phosphorelay signal transduction system"/>
    <property type="evidence" value="ECO:0007669"/>
    <property type="project" value="InterPro"/>
</dbReference>
<evidence type="ECO:0000256" key="1">
    <source>
        <dbReference type="ARBA" id="ARBA00022553"/>
    </source>
</evidence>
<dbReference type="PANTHER" id="PTHR44591:SF3">
    <property type="entry name" value="RESPONSE REGULATORY DOMAIN-CONTAINING PROTEIN"/>
    <property type="match status" value="1"/>
</dbReference>
<dbReference type="EMBL" id="BART01027412">
    <property type="protein sequence ID" value="GAG92727.1"/>
    <property type="molecule type" value="Genomic_DNA"/>
</dbReference>
<organism evidence="3">
    <name type="scientific">marine sediment metagenome</name>
    <dbReference type="NCBI Taxonomy" id="412755"/>
    <lineage>
        <taxon>unclassified sequences</taxon>
        <taxon>metagenomes</taxon>
        <taxon>ecological metagenomes</taxon>
    </lineage>
</organism>
<dbReference type="InterPro" id="IPR050595">
    <property type="entry name" value="Bact_response_regulator"/>
</dbReference>
<dbReference type="PANTHER" id="PTHR44591">
    <property type="entry name" value="STRESS RESPONSE REGULATOR PROTEIN 1"/>
    <property type="match status" value="1"/>
</dbReference>
<protein>
    <recommendedName>
        <fullName evidence="2">Response regulatory domain-containing protein</fullName>
    </recommendedName>
</protein>
<comment type="caution">
    <text evidence="3">The sequence shown here is derived from an EMBL/GenBank/DDBJ whole genome shotgun (WGS) entry which is preliminary data.</text>
</comment>
<sequence length="129" mass="15010">SKAKEVTFKGAPNGQIALEILKKIKPKIILMDIMLPDINGFELCRSIKHNENLRDIPVYYMTCMRDDKVKERMEDTKADGYILKPFEYDDIAKLIDEYIQNVICCQYCGMELTKEEQLTHSCRKTPKNS</sequence>
<dbReference type="InterPro" id="IPR001789">
    <property type="entry name" value="Sig_transdc_resp-reg_receiver"/>
</dbReference>
<dbReference type="SUPFAM" id="SSF52172">
    <property type="entry name" value="CheY-like"/>
    <property type="match status" value="1"/>
</dbReference>
<accession>X1CI10</accession>
<dbReference type="SMART" id="SM00448">
    <property type="entry name" value="REC"/>
    <property type="match status" value="1"/>
</dbReference>
<evidence type="ECO:0000313" key="3">
    <source>
        <dbReference type="EMBL" id="GAG92727.1"/>
    </source>
</evidence>
<reference evidence="3" key="1">
    <citation type="journal article" date="2014" name="Front. Microbiol.">
        <title>High frequency of phylogenetically diverse reductive dehalogenase-homologous genes in deep subseafloor sedimentary metagenomes.</title>
        <authorList>
            <person name="Kawai M."/>
            <person name="Futagami T."/>
            <person name="Toyoda A."/>
            <person name="Takaki Y."/>
            <person name="Nishi S."/>
            <person name="Hori S."/>
            <person name="Arai W."/>
            <person name="Tsubouchi T."/>
            <person name="Morono Y."/>
            <person name="Uchiyama I."/>
            <person name="Ito T."/>
            <person name="Fujiyama A."/>
            <person name="Inagaki F."/>
            <person name="Takami H."/>
        </authorList>
    </citation>
    <scope>NUCLEOTIDE SEQUENCE</scope>
    <source>
        <strain evidence="3">Expedition CK06-06</strain>
    </source>
</reference>